<sequence>MVTLAVAVDPHEDFAQWKEAFSRIMPDLRVVWHEDADLHPSCVDYLLAWDPGHGTAARFPALKAILCAGAGIDHLLRDPDWPHDIPLVRMGGEETATLMEEYVTWACLSLMRETRTWALQQERHVFHRHLTTRSARDTTVGIMGMGHLGTRVAHRLSAFGFGVRGWSRTPRDLSGIEVFAGDDGIADFLSRTDILVSLLPSTPRTRDLIDRKLLSHLPRGAGLVNVGRGDQLREGDLMEALDEGRLSGAILDVFRHEPLPPDSPLWDHPAITITPHAAAEASRIGQVSYLAGVIADIERGGTPELLYRPERGY</sequence>
<feature type="domain" description="D-isomer specific 2-hydroxyacid dehydrogenase NAD-binding" evidence="3">
    <location>
        <begin position="106"/>
        <end position="278"/>
    </location>
</feature>
<name>A0A318QI97_9PROT</name>
<reference evidence="4 5" key="1">
    <citation type="submission" date="2017-07" db="EMBL/GenBank/DDBJ databases">
        <title>A draft genome sequence of Komagataeibacter sp. T5K1.</title>
        <authorList>
            <person name="Skraban J."/>
            <person name="Cleenwerck I."/>
            <person name="Vandamme P."/>
            <person name="Trcek J."/>
        </authorList>
    </citation>
    <scope>NUCLEOTIDE SEQUENCE [LARGE SCALE GENOMIC DNA]</scope>
    <source>
        <strain evidence="4 5">T5K1</strain>
    </source>
</reference>
<organism evidence="4 5">
    <name type="scientific">Novacetimonas pomaceti</name>
    <dbReference type="NCBI Taxonomy" id="2021998"/>
    <lineage>
        <taxon>Bacteria</taxon>
        <taxon>Pseudomonadati</taxon>
        <taxon>Pseudomonadota</taxon>
        <taxon>Alphaproteobacteria</taxon>
        <taxon>Acetobacterales</taxon>
        <taxon>Acetobacteraceae</taxon>
        <taxon>Novacetimonas</taxon>
    </lineage>
</organism>
<protein>
    <submittedName>
        <fullName evidence="4">Glyoxylate/hydroxypyruvate reductase A</fullName>
    </submittedName>
</protein>
<evidence type="ECO:0000256" key="2">
    <source>
        <dbReference type="ARBA" id="ARBA00023027"/>
    </source>
</evidence>
<keyword evidence="1" id="KW-0560">Oxidoreductase</keyword>
<dbReference type="InterPro" id="IPR006140">
    <property type="entry name" value="D-isomer_DH_NAD-bd"/>
</dbReference>
<dbReference type="SUPFAM" id="SSF51735">
    <property type="entry name" value="NAD(P)-binding Rossmann-fold domains"/>
    <property type="match status" value="1"/>
</dbReference>
<dbReference type="CDD" id="cd12164">
    <property type="entry name" value="GDH_like_2"/>
    <property type="match status" value="1"/>
</dbReference>
<evidence type="ECO:0000256" key="1">
    <source>
        <dbReference type="ARBA" id="ARBA00023002"/>
    </source>
</evidence>
<keyword evidence="4" id="KW-0670">Pyruvate</keyword>
<dbReference type="Gene3D" id="3.40.50.720">
    <property type="entry name" value="NAD(P)-binding Rossmann-like Domain"/>
    <property type="match status" value="2"/>
</dbReference>
<accession>A0A318QI97</accession>
<keyword evidence="2" id="KW-0520">NAD</keyword>
<dbReference type="PANTHER" id="PTHR43333:SF1">
    <property type="entry name" value="D-ISOMER SPECIFIC 2-HYDROXYACID DEHYDROGENASE NAD-BINDING DOMAIN-CONTAINING PROTEIN"/>
    <property type="match status" value="1"/>
</dbReference>
<evidence type="ECO:0000313" key="5">
    <source>
        <dbReference type="Proteomes" id="UP000247609"/>
    </source>
</evidence>
<dbReference type="EMBL" id="NOXG01000015">
    <property type="protein sequence ID" value="PYD75089.1"/>
    <property type="molecule type" value="Genomic_DNA"/>
</dbReference>
<dbReference type="PANTHER" id="PTHR43333">
    <property type="entry name" value="2-HACID_DH_C DOMAIN-CONTAINING PROTEIN"/>
    <property type="match status" value="1"/>
</dbReference>
<evidence type="ECO:0000259" key="3">
    <source>
        <dbReference type="Pfam" id="PF02826"/>
    </source>
</evidence>
<gene>
    <name evidence="4" type="ORF">CFR71_11395</name>
</gene>
<evidence type="ECO:0000313" key="4">
    <source>
        <dbReference type="EMBL" id="PYD75089.1"/>
    </source>
</evidence>
<dbReference type="GO" id="GO:0051287">
    <property type="term" value="F:NAD binding"/>
    <property type="evidence" value="ECO:0007669"/>
    <property type="project" value="InterPro"/>
</dbReference>
<comment type="caution">
    <text evidence="4">The sequence shown here is derived from an EMBL/GenBank/DDBJ whole genome shotgun (WGS) entry which is preliminary data.</text>
</comment>
<dbReference type="Proteomes" id="UP000247609">
    <property type="component" value="Unassembled WGS sequence"/>
</dbReference>
<dbReference type="InterPro" id="IPR036291">
    <property type="entry name" value="NAD(P)-bd_dom_sf"/>
</dbReference>
<dbReference type="AlphaFoldDB" id="A0A318QI97"/>
<dbReference type="GO" id="GO:0016491">
    <property type="term" value="F:oxidoreductase activity"/>
    <property type="evidence" value="ECO:0007669"/>
    <property type="project" value="UniProtKB-KW"/>
</dbReference>
<proteinExistence type="predicted"/>
<dbReference type="RefSeq" id="WP_110531207.1">
    <property type="nucleotide sequence ID" value="NZ_NOXG01000015.1"/>
</dbReference>
<dbReference type="Pfam" id="PF02826">
    <property type="entry name" value="2-Hacid_dh_C"/>
    <property type="match status" value="1"/>
</dbReference>